<evidence type="ECO:0000256" key="9">
    <source>
        <dbReference type="RuleBase" id="RU369108"/>
    </source>
</evidence>
<evidence type="ECO:0000256" key="5">
    <source>
        <dbReference type="ARBA" id="ARBA00022884"/>
    </source>
</evidence>
<keyword evidence="4 9" id="KW-0946">Virion</keyword>
<evidence type="ECO:0000256" key="6">
    <source>
        <dbReference type="ARBA" id="ARBA00023086"/>
    </source>
</evidence>
<comment type="subcellular location">
    <subcellularLocation>
        <location evidence="9">Virion</location>
    </subcellularLocation>
    <subcellularLocation>
        <location evidence="9">Host cytoplasm</location>
    </subcellularLocation>
</comment>
<evidence type="ECO:0000256" key="4">
    <source>
        <dbReference type="ARBA" id="ARBA00022844"/>
    </source>
</evidence>
<dbReference type="GO" id="GO:0019029">
    <property type="term" value="C:helical viral capsid"/>
    <property type="evidence" value="ECO:0007669"/>
    <property type="project" value="UniProtKB-UniRule"/>
</dbReference>
<dbReference type="GO" id="GO:0030430">
    <property type="term" value="C:host cell cytoplasm"/>
    <property type="evidence" value="ECO:0007669"/>
    <property type="project" value="UniProtKB-SubCell"/>
</dbReference>
<dbReference type="Pfam" id="PF03216">
    <property type="entry name" value="Rhabdo_ncap_2"/>
    <property type="match status" value="1"/>
</dbReference>
<evidence type="ECO:0000256" key="8">
    <source>
        <dbReference type="ARBA" id="ARBA00033344"/>
    </source>
</evidence>
<dbReference type="GO" id="GO:0003723">
    <property type="term" value="F:RNA binding"/>
    <property type="evidence" value="ECO:0007669"/>
    <property type="project" value="UniProtKB-UniRule"/>
</dbReference>
<evidence type="ECO:0000313" key="10">
    <source>
        <dbReference type="EMBL" id="DAZ90841.1"/>
    </source>
</evidence>
<dbReference type="EMBL" id="BK061816">
    <property type="protein sequence ID" value="DAZ90841.1"/>
    <property type="molecule type" value="Viral_cRNA"/>
</dbReference>
<evidence type="ECO:0000256" key="7">
    <source>
        <dbReference type="ARBA" id="ARBA00023274"/>
    </source>
</evidence>
<dbReference type="GO" id="GO:0019013">
    <property type="term" value="C:viral nucleocapsid"/>
    <property type="evidence" value="ECO:0007669"/>
    <property type="project" value="UniProtKB-UniRule"/>
</dbReference>
<comment type="function">
    <text evidence="9">Encapsidates the genome, protecting it from nucleases. The encapsidated genomic RNA is termed the nucleocapsid (NC) and serves as template for viral transcription and replication.</text>
</comment>
<dbReference type="GO" id="GO:1990904">
    <property type="term" value="C:ribonucleoprotein complex"/>
    <property type="evidence" value="ECO:0007669"/>
    <property type="project" value="UniProtKB-UniRule"/>
</dbReference>
<keyword evidence="5 9" id="KW-0694">RNA-binding</keyword>
<keyword evidence="2 9" id="KW-1139">Helical capsid protein</keyword>
<sequence>MSRRLLEELRRLRTMHAGDEADGMEQGQIDNNEDVVTAMPTVLQMAGNDEFNEYLRKFAQTPMVEESTFWNGRAVHSHTYNSIDDWYDDQMGNLKIISLQHLTIDEICEIGEYVFDRINGTLTKKAVAGIMLLSYNLMNDNCEYLLEAYDSRLVNITHSVPFELIDETRLCSTSSKNMIMDFNDLDASEAYTVGSKRVAIGYCYLASSYLRLFTKGAENYEKIDKHLKEKFNNFFNFDFPFNEFHPEKDAILAIKKQFELDERLKNTLYVILHAGGGDVPGKDLKDFLYRIHLNYTGLHTYALFLKAMENLQVNCAQLGNIIYMPMFHNQLIAVSKLLDMEKNMDDRHRRQIWKTGRLFSKDFMSVLQVKNCVTFGLVLAYIVVETSPGRRDGPLKIAGLKDATIETKGEAMPIAAKAVYHSRVTILGRNYEEAAVGRLLMKKRTRI</sequence>
<evidence type="ECO:0000256" key="1">
    <source>
        <dbReference type="ARBA" id="ARBA00014389"/>
    </source>
</evidence>
<name>A0A9N7AB61_9RHAB</name>
<protein>
    <recommendedName>
        <fullName evidence="1 9">Nucleoprotein</fullName>
        <shortName evidence="9">NP</shortName>
        <shortName evidence="9">Protein N</shortName>
    </recommendedName>
    <alternativeName>
        <fullName evidence="8 9">Nucleocapsid protein</fullName>
    </alternativeName>
</protein>
<keyword evidence="9" id="KW-1035">Host cytoplasm</keyword>
<reference evidence="10" key="1">
    <citation type="journal article" date="2022" name="bioRxiv">
        <title>Unlocking the hidden genetic diversity of varicosaviruses, the neglected plant rhabdoviruses.</title>
        <authorList>
            <person name="Bejerman N."/>
            <person name="Dietzgen R.G."/>
            <person name="Debat H."/>
        </authorList>
    </citation>
    <scope>NUCLEOTIDE SEQUENCE</scope>
</reference>
<organism evidence="10">
    <name type="scientific">Tanacetum virus 1</name>
    <dbReference type="NCBI Taxonomy" id="2977993"/>
    <lineage>
        <taxon>Viruses</taxon>
        <taxon>Riboviria</taxon>
        <taxon>Orthornavirae</taxon>
        <taxon>Negarnaviricota</taxon>
        <taxon>Haploviricotina</taxon>
        <taxon>Monjiviricetes</taxon>
        <taxon>Mononegavirales</taxon>
        <taxon>Rhabdoviridae</taxon>
        <taxon>Betarhabdovirinae</taxon>
        <taxon>Varicosavirus</taxon>
        <taxon>Varicosavirus tanaceti</taxon>
    </lineage>
</organism>
<accession>A0A9N7AB61</accession>
<evidence type="ECO:0000256" key="3">
    <source>
        <dbReference type="ARBA" id="ARBA00022561"/>
    </source>
</evidence>
<evidence type="ECO:0000256" key="2">
    <source>
        <dbReference type="ARBA" id="ARBA00022497"/>
    </source>
</evidence>
<dbReference type="InterPro" id="IPR004902">
    <property type="entry name" value="Rhabdo_ncap_2"/>
</dbReference>
<comment type="similarity">
    <text evidence="9">Belongs to the nucleorhabdovirus nucleocapsid protein family.</text>
</comment>
<proteinExistence type="inferred from homology"/>
<keyword evidence="7 9" id="KW-0687">Ribonucleoprotein</keyword>
<comment type="subunit">
    <text evidence="9">Homomultimerizes to form the nucleocapsid. Binds to viral genomic RNA.</text>
</comment>
<keyword evidence="3 9" id="KW-0167">Capsid protein</keyword>
<keyword evidence="6 9" id="KW-0543">Viral nucleoprotein</keyword>